<protein>
    <recommendedName>
        <fullName evidence="3">Uracil-DNA glycosylase-like domain-containing protein</fullName>
    </recommendedName>
</protein>
<evidence type="ECO:0000313" key="1">
    <source>
        <dbReference type="EMBL" id="PWI56924.1"/>
    </source>
</evidence>
<gene>
    <name evidence="1" type="ORF">BM613_11325</name>
</gene>
<dbReference type="InterPro" id="IPR036895">
    <property type="entry name" value="Uracil-DNA_glycosylase-like_sf"/>
</dbReference>
<dbReference type="Proteomes" id="UP000245380">
    <property type="component" value="Unassembled WGS sequence"/>
</dbReference>
<comment type="caution">
    <text evidence="1">The sequence shown here is derived from an EMBL/GenBank/DDBJ whole genome shotgun (WGS) entry which is preliminary data.</text>
</comment>
<evidence type="ECO:0008006" key="3">
    <source>
        <dbReference type="Google" id="ProtNLM"/>
    </source>
</evidence>
<keyword evidence="2" id="KW-1185">Reference proteome</keyword>
<name>A0A2U3D6L3_SULT2</name>
<proteinExistence type="predicted"/>
<dbReference type="AlphaFoldDB" id="A0A2U3D6L3"/>
<evidence type="ECO:0000313" key="2">
    <source>
        <dbReference type="Proteomes" id="UP000245380"/>
    </source>
</evidence>
<reference evidence="1 2" key="1">
    <citation type="submission" date="2016-11" db="EMBL/GenBank/DDBJ databases">
        <title>Comparative genomics of Acidibacillus ferroxidans species.</title>
        <authorList>
            <person name="Oliveira G."/>
            <person name="Nunes G."/>
            <person name="Oliveira R."/>
            <person name="Araujo F."/>
            <person name="Salim A."/>
            <person name="Scholte L."/>
            <person name="Morais D."/>
            <person name="Nancucheo I."/>
            <person name="Johnson D.B."/>
            <person name="Grail B."/>
            <person name="Bittencourt J."/>
            <person name="Valadares R."/>
        </authorList>
    </citation>
    <scope>NUCLEOTIDE SEQUENCE [LARGE SCALE GENOMIC DNA]</scope>
    <source>
        <strain evidence="1 2">Y002</strain>
    </source>
</reference>
<accession>A0A2U3D6L3</accession>
<organism evidence="1 2">
    <name type="scientific">Sulfoacidibacillus thermotolerans</name>
    <name type="common">Acidibacillus sulfuroxidans</name>
    <dbReference type="NCBI Taxonomy" id="1765684"/>
    <lineage>
        <taxon>Bacteria</taxon>
        <taxon>Bacillati</taxon>
        <taxon>Bacillota</taxon>
        <taxon>Bacilli</taxon>
        <taxon>Bacillales</taxon>
        <taxon>Alicyclobacillaceae</taxon>
        <taxon>Sulfoacidibacillus</taxon>
    </lineage>
</organism>
<dbReference type="SUPFAM" id="SSF52141">
    <property type="entry name" value="Uracil-DNA glycosylase-like"/>
    <property type="match status" value="1"/>
</dbReference>
<dbReference type="EMBL" id="MPDK01000023">
    <property type="protein sequence ID" value="PWI56924.1"/>
    <property type="molecule type" value="Genomic_DNA"/>
</dbReference>
<sequence>MHPHGSTNELLLLQSQFDELTTSYYVPDFISSHASFIFLLESPHLQELKHGAPVSGSSGLSMSKHLFGEKYSHIPLGIMVKKNMTEQLDRPSLNVLGVMNVCQIPMQASAYQGFPKAAEFRELFSLLENLRTANQRDHFSDAKLQALQNLIAQKLQEKLYNLIDRRCYIIPCGRFAQKFFRIANITSPNWTVLLDIPHPSYNNWSKPQYQSAINEMIRAFAQMRSHTPSVQL</sequence>